<gene>
    <name evidence="2" type="ORF">CR201_G0049476</name>
</gene>
<reference evidence="2" key="1">
    <citation type="submission" date="2017-12" db="EMBL/GenBank/DDBJ databases">
        <title>High-resolution comparative analysis of great ape genomes.</title>
        <authorList>
            <person name="Pollen A."/>
            <person name="Hastie A."/>
            <person name="Hormozdiari F."/>
            <person name="Dougherty M."/>
            <person name="Liu R."/>
            <person name="Chaisson M."/>
            <person name="Hoppe E."/>
            <person name="Hill C."/>
            <person name="Pang A."/>
            <person name="Hillier L."/>
            <person name="Baker C."/>
            <person name="Armstrong J."/>
            <person name="Shendure J."/>
            <person name="Paten B."/>
            <person name="Wilson R."/>
            <person name="Chao H."/>
            <person name="Schneider V."/>
            <person name="Ventura M."/>
            <person name="Kronenberg Z."/>
            <person name="Murali S."/>
            <person name="Gordon D."/>
            <person name="Cantsilieris S."/>
            <person name="Munson K."/>
            <person name="Nelson B."/>
            <person name="Raja A."/>
            <person name="Underwood J."/>
            <person name="Diekhans M."/>
            <person name="Fiddes I."/>
            <person name="Haussler D."/>
            <person name="Eichler E."/>
        </authorList>
    </citation>
    <scope>NUCLEOTIDE SEQUENCE [LARGE SCALE GENOMIC DNA]</scope>
    <source>
        <strain evidence="2">Susie</strain>
    </source>
</reference>
<accession>A0A2J8RNY4</accession>
<protein>
    <submittedName>
        <fullName evidence="2">PTCD3 isoform 18</fullName>
    </submittedName>
</protein>
<organism evidence="2">
    <name type="scientific">Pongo abelii</name>
    <name type="common">Sumatran orangutan</name>
    <name type="synonym">Pongo pygmaeus abelii</name>
    <dbReference type="NCBI Taxonomy" id="9601"/>
    <lineage>
        <taxon>Eukaryota</taxon>
        <taxon>Metazoa</taxon>
        <taxon>Chordata</taxon>
        <taxon>Craniata</taxon>
        <taxon>Vertebrata</taxon>
        <taxon>Euteleostomi</taxon>
        <taxon>Mammalia</taxon>
        <taxon>Eutheria</taxon>
        <taxon>Euarchontoglires</taxon>
        <taxon>Primates</taxon>
        <taxon>Haplorrhini</taxon>
        <taxon>Catarrhini</taxon>
        <taxon>Hominidae</taxon>
        <taxon>Pongo</taxon>
    </lineage>
</organism>
<dbReference type="EMBL" id="NDHI03003663">
    <property type="protein sequence ID" value="PNJ10236.1"/>
    <property type="molecule type" value="Genomic_DNA"/>
</dbReference>
<comment type="caution">
    <text evidence="2">The sequence shown here is derived from an EMBL/GenBank/DDBJ whole genome shotgun (WGS) entry which is preliminary data.</text>
</comment>
<name>A0A2J8RNY4_PONAB</name>
<proteinExistence type="predicted"/>
<feature type="region of interest" description="Disordered" evidence="1">
    <location>
        <begin position="27"/>
        <end position="48"/>
    </location>
</feature>
<dbReference type="AlphaFoldDB" id="A0A2J8RNY4"/>
<evidence type="ECO:0000313" key="2">
    <source>
        <dbReference type="EMBL" id="PNJ10236.1"/>
    </source>
</evidence>
<sequence>MAGVSAVRWLGLRSRLGQPLTGRRAGLCKQARSCSSPQERETTPSDTAETFVLPFNASPPFPDFILVVQPSQRLKELI</sequence>
<evidence type="ECO:0000256" key="1">
    <source>
        <dbReference type="SAM" id="MobiDB-lite"/>
    </source>
</evidence>